<name>A0A830EFB9_9EURY</name>
<organism evidence="1 2">
    <name type="scientific">Haloferax sulfurifontis</name>
    <dbReference type="NCBI Taxonomy" id="255616"/>
    <lineage>
        <taxon>Archaea</taxon>
        <taxon>Methanobacteriati</taxon>
        <taxon>Methanobacteriota</taxon>
        <taxon>Stenosarchaea group</taxon>
        <taxon>Halobacteria</taxon>
        <taxon>Halobacteriales</taxon>
        <taxon>Haloferacaceae</taxon>
        <taxon>Haloferax</taxon>
    </lineage>
</organism>
<sequence length="104" mass="11424">MKAVADRARDLLDDDSEWTVANMAEYVKLTRTRTRVFSPSGITGEDTVCIIIVGNTFALMSGYKRSGPFKSGDPVVSAVEATRIVDGVVDDPERQYIDIKPAQQ</sequence>
<dbReference type="RefSeq" id="WP_007273944.1">
    <property type="nucleotide sequence ID" value="NZ_BMCI01000010.1"/>
</dbReference>
<gene>
    <name evidence="1" type="ORF">GCM10007209_37620</name>
</gene>
<proteinExistence type="predicted"/>
<evidence type="ECO:0000313" key="1">
    <source>
        <dbReference type="EMBL" id="GGC72174.1"/>
    </source>
</evidence>
<dbReference type="Proteomes" id="UP000646833">
    <property type="component" value="Unassembled WGS sequence"/>
</dbReference>
<protein>
    <submittedName>
        <fullName evidence="1">Uncharacterized protein</fullName>
    </submittedName>
</protein>
<accession>A0A830EFB9</accession>
<dbReference type="EMBL" id="BMCI01000010">
    <property type="protein sequence ID" value="GGC72174.1"/>
    <property type="molecule type" value="Genomic_DNA"/>
</dbReference>
<evidence type="ECO:0000313" key="2">
    <source>
        <dbReference type="Proteomes" id="UP000646833"/>
    </source>
</evidence>
<dbReference type="AlphaFoldDB" id="A0A830EFB9"/>
<comment type="caution">
    <text evidence="1">The sequence shown here is derived from an EMBL/GenBank/DDBJ whole genome shotgun (WGS) entry which is preliminary data.</text>
</comment>
<reference evidence="1" key="1">
    <citation type="journal article" date="2014" name="Int. J. Syst. Evol. Microbiol.">
        <title>Complete genome sequence of Corynebacterium casei LMG S-19264T (=DSM 44701T), isolated from a smear-ripened cheese.</title>
        <authorList>
            <consortium name="US DOE Joint Genome Institute (JGI-PGF)"/>
            <person name="Walter F."/>
            <person name="Albersmeier A."/>
            <person name="Kalinowski J."/>
            <person name="Ruckert C."/>
        </authorList>
    </citation>
    <scope>NUCLEOTIDE SEQUENCE</scope>
    <source>
        <strain evidence="1">CCM 7217</strain>
    </source>
</reference>
<reference evidence="1" key="2">
    <citation type="submission" date="2020-09" db="EMBL/GenBank/DDBJ databases">
        <authorList>
            <person name="Sun Q."/>
            <person name="Sedlacek I."/>
        </authorList>
    </citation>
    <scope>NUCLEOTIDE SEQUENCE</scope>
    <source>
        <strain evidence="1">CCM 7217</strain>
    </source>
</reference>